<gene>
    <name evidence="1" type="ORF">T4C_10565</name>
</gene>
<organism evidence="1 2">
    <name type="scientific">Trichinella pseudospiralis</name>
    <name type="common">Parasitic roundworm</name>
    <dbReference type="NCBI Taxonomy" id="6337"/>
    <lineage>
        <taxon>Eukaryota</taxon>
        <taxon>Metazoa</taxon>
        <taxon>Ecdysozoa</taxon>
        <taxon>Nematoda</taxon>
        <taxon>Enoplea</taxon>
        <taxon>Dorylaimia</taxon>
        <taxon>Trichinellida</taxon>
        <taxon>Trichinellidae</taxon>
        <taxon>Trichinella</taxon>
    </lineage>
</organism>
<evidence type="ECO:0000313" key="1">
    <source>
        <dbReference type="EMBL" id="KRZ31567.1"/>
    </source>
</evidence>
<reference evidence="1 2" key="1">
    <citation type="submission" date="2015-01" db="EMBL/GenBank/DDBJ databases">
        <title>Evolution of Trichinella species and genotypes.</title>
        <authorList>
            <person name="Korhonen P.K."/>
            <person name="Edoardo P."/>
            <person name="Giuseppe L.R."/>
            <person name="Gasser R.B."/>
        </authorList>
    </citation>
    <scope>NUCLEOTIDE SEQUENCE [LARGE SCALE GENOMIC DNA]</scope>
    <source>
        <strain evidence="1">ISS176</strain>
    </source>
</reference>
<dbReference type="AlphaFoldDB" id="A0A0V1J9B8"/>
<dbReference type="Proteomes" id="UP000054826">
    <property type="component" value="Unassembled WGS sequence"/>
</dbReference>
<proteinExistence type="predicted"/>
<evidence type="ECO:0000313" key="2">
    <source>
        <dbReference type="Proteomes" id="UP000054826"/>
    </source>
</evidence>
<protein>
    <submittedName>
        <fullName evidence="1">Uncharacterized protein</fullName>
    </submittedName>
</protein>
<name>A0A0V1J9B8_TRIPS</name>
<comment type="caution">
    <text evidence="1">The sequence shown here is derived from an EMBL/GenBank/DDBJ whole genome shotgun (WGS) entry which is preliminary data.</text>
</comment>
<sequence>MIKTAIEQTVKQSYLFKAKSLLAGLKQKTEKKFRYGTSNMTIYDQHYNHFCMSVYDVKAVWSVQHLIARKKFYKLYSEINESQLSK</sequence>
<dbReference type="EMBL" id="JYDV01000118">
    <property type="protein sequence ID" value="KRZ31567.1"/>
    <property type="molecule type" value="Genomic_DNA"/>
</dbReference>
<accession>A0A0V1J9B8</accession>